<dbReference type="InterPro" id="IPR024087">
    <property type="entry name" value="Creatininase-like_sf"/>
</dbReference>
<gene>
    <name evidence="1" type="ORF">SDC9_82647</name>
</gene>
<dbReference type="InterPro" id="IPR003785">
    <property type="entry name" value="Creatininase/forma_Hydrolase"/>
</dbReference>
<proteinExistence type="predicted"/>
<accession>A0A644Z5F2</accession>
<dbReference type="AlphaFoldDB" id="A0A644Z5F2"/>
<organism evidence="1">
    <name type="scientific">bioreactor metagenome</name>
    <dbReference type="NCBI Taxonomy" id="1076179"/>
    <lineage>
        <taxon>unclassified sequences</taxon>
        <taxon>metagenomes</taxon>
        <taxon>ecological metagenomes</taxon>
    </lineage>
</organism>
<dbReference type="SUPFAM" id="SSF102215">
    <property type="entry name" value="Creatininase"/>
    <property type="match status" value="1"/>
</dbReference>
<name>A0A644Z5F2_9ZZZZ</name>
<reference evidence="1" key="1">
    <citation type="submission" date="2019-08" db="EMBL/GenBank/DDBJ databases">
        <authorList>
            <person name="Kucharzyk K."/>
            <person name="Murdoch R.W."/>
            <person name="Higgins S."/>
            <person name="Loffler F."/>
        </authorList>
    </citation>
    <scope>NUCLEOTIDE SEQUENCE</scope>
</reference>
<dbReference type="Pfam" id="PF02633">
    <property type="entry name" value="Creatininase"/>
    <property type="match status" value="1"/>
</dbReference>
<dbReference type="Gene3D" id="3.40.50.10310">
    <property type="entry name" value="Creatininase"/>
    <property type="match status" value="1"/>
</dbReference>
<comment type="caution">
    <text evidence="1">The sequence shown here is derived from an EMBL/GenBank/DDBJ whole genome shotgun (WGS) entry which is preliminary data.</text>
</comment>
<sequence>MLYLDPELVNMEEAKAGFVGTPDNEFLDNMFKHGIVGVSEIGVIGDPTVANAELGEKFFKAVLDEMEKCLN</sequence>
<protein>
    <submittedName>
        <fullName evidence="1">Uncharacterized protein</fullName>
    </submittedName>
</protein>
<dbReference type="EMBL" id="VSSQ01007481">
    <property type="protein sequence ID" value="MPM36052.1"/>
    <property type="molecule type" value="Genomic_DNA"/>
</dbReference>
<evidence type="ECO:0000313" key="1">
    <source>
        <dbReference type="EMBL" id="MPM36052.1"/>
    </source>
</evidence>